<organism evidence="8 9">
    <name type="scientific">Longicatena caecimuris</name>
    <dbReference type="NCBI Taxonomy" id="1796635"/>
    <lineage>
        <taxon>Bacteria</taxon>
        <taxon>Bacillati</taxon>
        <taxon>Bacillota</taxon>
        <taxon>Erysipelotrichia</taxon>
        <taxon>Erysipelotrichales</taxon>
        <taxon>Erysipelotrichaceae</taxon>
        <taxon>Longicatena</taxon>
    </lineage>
</organism>
<keyword evidence="9" id="KW-1185">Reference proteome</keyword>
<proteinExistence type="predicted"/>
<dbReference type="PANTHER" id="PTHR30505:SF0">
    <property type="entry name" value="FRUCTOSE-LIKE PTS SYSTEM EIIBC COMPONENT-RELATED"/>
    <property type="match status" value="1"/>
</dbReference>
<feature type="domain" description="PTS EIIB type-2" evidence="7">
    <location>
        <begin position="1"/>
        <end position="99"/>
    </location>
</feature>
<dbReference type="FunFam" id="3.40.50.2300:FF:000014">
    <property type="entry name" value="PTS system fructose-like transporter subunit IIB"/>
    <property type="match status" value="1"/>
</dbReference>
<dbReference type="Proteomes" id="UP000295773">
    <property type="component" value="Unassembled WGS sequence"/>
</dbReference>
<keyword evidence="1" id="KW-0813">Transport</keyword>
<keyword evidence="4" id="KW-0808">Transferase</keyword>
<gene>
    <name evidence="8" type="ORF">EDD61_11956</name>
</gene>
<dbReference type="RefSeq" id="WP_008690367.1">
    <property type="nucleotide sequence ID" value="NZ_AP024510.1"/>
</dbReference>
<keyword evidence="2" id="KW-0597">Phosphoprotein</keyword>
<dbReference type="GO" id="GO:0090563">
    <property type="term" value="F:protein-phosphocysteine-sugar phosphotransferase activity"/>
    <property type="evidence" value="ECO:0007669"/>
    <property type="project" value="TreeGrafter"/>
</dbReference>
<dbReference type="NCBIfam" id="TIGR00829">
    <property type="entry name" value="FRU"/>
    <property type="match status" value="1"/>
</dbReference>
<evidence type="ECO:0000256" key="2">
    <source>
        <dbReference type="ARBA" id="ARBA00022553"/>
    </source>
</evidence>
<keyword evidence="3" id="KW-0762">Sugar transport</keyword>
<dbReference type="GO" id="GO:0022877">
    <property type="term" value="F:protein-N(PI)-phosphohistidine-fructose phosphotransferase system transporter activity"/>
    <property type="evidence" value="ECO:0007669"/>
    <property type="project" value="InterPro"/>
</dbReference>
<evidence type="ECO:0000313" key="9">
    <source>
        <dbReference type="Proteomes" id="UP000295773"/>
    </source>
</evidence>
<evidence type="ECO:0000256" key="1">
    <source>
        <dbReference type="ARBA" id="ARBA00022448"/>
    </source>
</evidence>
<accession>A0A4V2VJS7</accession>
<dbReference type="InterPro" id="IPR050864">
    <property type="entry name" value="Bacterial_PTS_Sugar_Transport"/>
</dbReference>
<keyword evidence="6" id="KW-0418">Kinase</keyword>
<dbReference type="Gene3D" id="3.40.50.2300">
    <property type="match status" value="1"/>
</dbReference>
<evidence type="ECO:0000256" key="3">
    <source>
        <dbReference type="ARBA" id="ARBA00022597"/>
    </source>
</evidence>
<dbReference type="GO" id="GO:0016301">
    <property type="term" value="F:kinase activity"/>
    <property type="evidence" value="ECO:0007669"/>
    <property type="project" value="UniProtKB-KW"/>
</dbReference>
<dbReference type="Pfam" id="PF02302">
    <property type="entry name" value="PTS_IIB"/>
    <property type="match status" value="1"/>
</dbReference>
<dbReference type="EMBL" id="SMBP01000019">
    <property type="protein sequence ID" value="TCU57155.1"/>
    <property type="molecule type" value="Genomic_DNA"/>
</dbReference>
<evidence type="ECO:0000313" key="8">
    <source>
        <dbReference type="EMBL" id="TCU57155.1"/>
    </source>
</evidence>
<keyword evidence="5" id="KW-0598">Phosphotransferase system</keyword>
<dbReference type="InterPro" id="IPR003353">
    <property type="entry name" value="PTS_IIB_fruc"/>
</dbReference>
<comment type="caution">
    <text evidence="8">The sequence shown here is derived from an EMBL/GenBank/DDBJ whole genome shotgun (WGS) entry which is preliminary data.</text>
</comment>
<reference evidence="8 9" key="1">
    <citation type="submission" date="2019-03" db="EMBL/GenBank/DDBJ databases">
        <title>Genomic Encyclopedia of Type Strains, Phase IV (KMG-IV): sequencing the most valuable type-strain genomes for metagenomic binning, comparative biology and taxonomic classification.</title>
        <authorList>
            <person name="Goeker M."/>
        </authorList>
    </citation>
    <scope>NUCLEOTIDE SEQUENCE [LARGE SCALE GENOMIC DNA]</scope>
    <source>
        <strain evidence="8 9">DSM 29481</strain>
    </source>
</reference>
<evidence type="ECO:0000259" key="7">
    <source>
        <dbReference type="PROSITE" id="PS51099"/>
    </source>
</evidence>
<dbReference type="GO" id="GO:0009401">
    <property type="term" value="P:phosphoenolpyruvate-dependent sugar phosphotransferase system"/>
    <property type="evidence" value="ECO:0007669"/>
    <property type="project" value="UniProtKB-KW"/>
</dbReference>
<dbReference type="PANTHER" id="PTHR30505">
    <property type="entry name" value="FRUCTOSE-LIKE PERMEASE"/>
    <property type="match status" value="1"/>
</dbReference>
<evidence type="ECO:0000256" key="4">
    <source>
        <dbReference type="ARBA" id="ARBA00022679"/>
    </source>
</evidence>
<dbReference type="InterPro" id="IPR036095">
    <property type="entry name" value="PTS_EIIB-like_sf"/>
</dbReference>
<dbReference type="PROSITE" id="PS51099">
    <property type="entry name" value="PTS_EIIB_TYPE_2"/>
    <property type="match status" value="1"/>
</dbReference>
<dbReference type="InterPro" id="IPR003501">
    <property type="entry name" value="PTS_EIIB_2/3"/>
</dbReference>
<dbReference type="InterPro" id="IPR013011">
    <property type="entry name" value="PTS_EIIB_2"/>
</dbReference>
<dbReference type="SUPFAM" id="SSF52794">
    <property type="entry name" value="PTS system IIB component-like"/>
    <property type="match status" value="1"/>
</dbReference>
<dbReference type="CDD" id="cd05569">
    <property type="entry name" value="PTS_IIB_fructose"/>
    <property type="match status" value="1"/>
</dbReference>
<name>A0A4V2VJS7_9FIRM</name>
<dbReference type="GO" id="GO:0005886">
    <property type="term" value="C:plasma membrane"/>
    <property type="evidence" value="ECO:0007669"/>
    <property type="project" value="TreeGrafter"/>
</dbReference>
<protein>
    <submittedName>
        <fullName evidence="8">PTS system fructose-specific IIB component/fructose-specific PTS system IIB-like component</fullName>
    </submittedName>
</protein>
<sequence>MKIVGITACPTGIAHTYMAQEALEEAGRKRGHEIKLETQGAMGAENEITEDEVETADVVLIAVGCAVEGMERFEDKIVVEIDVADAIKNPQAAIMKLEEAVK</sequence>
<evidence type="ECO:0000256" key="5">
    <source>
        <dbReference type="ARBA" id="ARBA00022683"/>
    </source>
</evidence>
<dbReference type="AlphaFoldDB" id="A0A4V2VJS7"/>
<evidence type="ECO:0000256" key="6">
    <source>
        <dbReference type="ARBA" id="ARBA00022777"/>
    </source>
</evidence>
<dbReference type="GeneID" id="73796972"/>